<organism evidence="8 9">
    <name type="scientific">Vitis vinifera</name>
    <name type="common">Grape</name>
    <dbReference type="NCBI Taxonomy" id="29760"/>
    <lineage>
        <taxon>Eukaryota</taxon>
        <taxon>Viridiplantae</taxon>
        <taxon>Streptophyta</taxon>
        <taxon>Embryophyta</taxon>
        <taxon>Tracheophyta</taxon>
        <taxon>Spermatophyta</taxon>
        <taxon>Magnoliopsida</taxon>
        <taxon>eudicotyledons</taxon>
        <taxon>Gunneridae</taxon>
        <taxon>Pentapetalae</taxon>
        <taxon>rosids</taxon>
        <taxon>Vitales</taxon>
        <taxon>Vitaceae</taxon>
        <taxon>Viteae</taxon>
        <taxon>Vitis</taxon>
    </lineage>
</organism>
<reference evidence="8 9" key="1">
    <citation type="journal article" date="2018" name="PLoS Genet.">
        <title>Population sequencing reveals clonal diversity and ancestral inbreeding in the grapevine cultivar Chardonnay.</title>
        <authorList>
            <person name="Roach M.J."/>
            <person name="Johnson D.L."/>
            <person name="Bohlmann J."/>
            <person name="van Vuuren H.J."/>
            <person name="Jones S.J."/>
            <person name="Pretorius I.S."/>
            <person name="Schmidt S.A."/>
            <person name="Borneman A.R."/>
        </authorList>
    </citation>
    <scope>NUCLEOTIDE SEQUENCE [LARGE SCALE GENOMIC DNA]</scope>
    <source>
        <strain evidence="9">cv. Chardonnay</strain>
        <tissue evidence="8">Leaf</tissue>
    </source>
</reference>
<proteinExistence type="inferred from homology"/>
<dbReference type="SUPFAM" id="SSF56219">
    <property type="entry name" value="DNase I-like"/>
    <property type="match status" value="1"/>
</dbReference>
<accession>A0A438E9N5</accession>
<dbReference type="Proteomes" id="UP000288805">
    <property type="component" value="Unassembled WGS sequence"/>
</dbReference>
<dbReference type="GO" id="GO:0007094">
    <property type="term" value="P:mitotic spindle assembly checkpoint signaling"/>
    <property type="evidence" value="ECO:0007669"/>
    <property type="project" value="InterPro"/>
</dbReference>
<keyword evidence="7" id="KW-0175">Coiled coil</keyword>
<keyword evidence="6" id="KW-0131">Cell cycle</keyword>
<evidence type="ECO:0000256" key="4">
    <source>
        <dbReference type="ARBA" id="ARBA00022776"/>
    </source>
</evidence>
<sequence>MECRANNAEKESELLKEQLEELKSQLNETGVPSLYLDCVSSFDDCFTKMPKAVLFGIDAGFFFSMPVYMSIHSGSLQFIHSLENDLIVLFSLSLHQCLHQKSEAEKKLSSCTSQEVTTSMESDILVKHLQEELRNYAQATLNYSVLSLVCKFLGPDHAFVTGSLFHGSSQLQLVCKLEDSIVQLLFLNGFLFAGFEVREARKLKSSHENIELLKEKLLEEKGRRERAESELLKLPEIQLSMKKLEDELLSWKLMVKDIPGVSCSDDVPMKFAALQKRSSEKLGGSRVTSSMRDFDGFIRERELHDPPLRNASFTWSNMQESPVCKRLDRFLYSNEWSFPSLKAFKKFFLDGHQITGRLSWILIRSSGDQHLLSLRICVCNIIISKRALVVGGENLKEMVGKATSS</sequence>
<dbReference type="PANTHER" id="PTHR23168:SF0">
    <property type="entry name" value="MITOTIC SPINDLE ASSEMBLY CHECKPOINT PROTEIN MAD1"/>
    <property type="match status" value="1"/>
</dbReference>
<feature type="coiled-coil region" evidence="7">
    <location>
        <begin position="200"/>
        <end position="230"/>
    </location>
</feature>
<dbReference type="EMBL" id="QGNW01001357">
    <property type="protein sequence ID" value="RVW44359.1"/>
    <property type="molecule type" value="Genomic_DNA"/>
</dbReference>
<evidence type="ECO:0000256" key="1">
    <source>
        <dbReference type="ARBA" id="ARBA00004123"/>
    </source>
</evidence>
<keyword evidence="4" id="KW-0498">Mitosis</keyword>
<evidence type="ECO:0000313" key="9">
    <source>
        <dbReference type="Proteomes" id="UP000288805"/>
    </source>
</evidence>
<keyword evidence="3" id="KW-0132">Cell division</keyword>
<protein>
    <submittedName>
        <fullName evidence="8">Mitotic spindle checkpoint protein MAD1</fullName>
    </submittedName>
</protein>
<comment type="similarity">
    <text evidence="2">Belongs to the MAD1 family.</text>
</comment>
<dbReference type="InterPro" id="IPR008672">
    <property type="entry name" value="Mad1"/>
</dbReference>
<comment type="caution">
    <text evidence="8">The sequence shown here is derived from an EMBL/GenBank/DDBJ whole genome shotgun (WGS) entry which is preliminary data.</text>
</comment>
<name>A0A438E9N5_VITVI</name>
<evidence type="ECO:0000256" key="3">
    <source>
        <dbReference type="ARBA" id="ARBA00022618"/>
    </source>
</evidence>
<dbReference type="GO" id="GO:0051301">
    <property type="term" value="P:cell division"/>
    <property type="evidence" value="ECO:0007669"/>
    <property type="project" value="UniProtKB-KW"/>
</dbReference>
<evidence type="ECO:0000256" key="2">
    <source>
        <dbReference type="ARBA" id="ARBA00008029"/>
    </source>
</evidence>
<evidence type="ECO:0000256" key="7">
    <source>
        <dbReference type="SAM" id="Coils"/>
    </source>
</evidence>
<comment type="subcellular location">
    <subcellularLocation>
        <location evidence="1">Nucleus</location>
    </subcellularLocation>
</comment>
<dbReference type="PANTHER" id="PTHR23168">
    <property type="entry name" value="MITOTIC SPINDLE ASSEMBLY CHECKPOINT PROTEIN MAD1 MITOTIC ARREST DEFICIENT-LIKE PROTEIN 1"/>
    <property type="match status" value="1"/>
</dbReference>
<evidence type="ECO:0000256" key="5">
    <source>
        <dbReference type="ARBA" id="ARBA00023242"/>
    </source>
</evidence>
<dbReference type="AlphaFoldDB" id="A0A438E9N5"/>
<dbReference type="InterPro" id="IPR036691">
    <property type="entry name" value="Endo/exonu/phosph_ase_sf"/>
</dbReference>
<gene>
    <name evidence="8" type="primary">MAD1_1</name>
    <name evidence="8" type="ORF">CK203_071043</name>
</gene>
<evidence type="ECO:0000256" key="6">
    <source>
        <dbReference type="ARBA" id="ARBA00023306"/>
    </source>
</evidence>
<keyword evidence="5" id="KW-0539">Nucleus</keyword>
<dbReference type="GO" id="GO:0005634">
    <property type="term" value="C:nucleus"/>
    <property type="evidence" value="ECO:0007669"/>
    <property type="project" value="UniProtKB-SubCell"/>
</dbReference>
<evidence type="ECO:0000313" key="8">
    <source>
        <dbReference type="EMBL" id="RVW44359.1"/>
    </source>
</evidence>